<protein>
    <recommendedName>
        <fullName evidence="3">Tetratricopeptide repeat protein</fullName>
    </recommendedName>
</protein>
<dbReference type="EMBL" id="BAABGY010000007">
    <property type="protein sequence ID" value="GAA4331406.1"/>
    <property type="molecule type" value="Genomic_DNA"/>
</dbReference>
<proteinExistence type="predicted"/>
<organism evidence="1 2">
    <name type="scientific">Flaviaesturariibacter amylovorans</name>
    <dbReference type="NCBI Taxonomy" id="1084520"/>
    <lineage>
        <taxon>Bacteria</taxon>
        <taxon>Pseudomonadati</taxon>
        <taxon>Bacteroidota</taxon>
        <taxon>Chitinophagia</taxon>
        <taxon>Chitinophagales</taxon>
        <taxon>Chitinophagaceae</taxon>
        <taxon>Flaviaestuariibacter</taxon>
    </lineage>
</organism>
<dbReference type="Gene3D" id="1.25.40.10">
    <property type="entry name" value="Tetratricopeptide repeat domain"/>
    <property type="match status" value="1"/>
</dbReference>
<keyword evidence="2" id="KW-1185">Reference proteome</keyword>
<name>A0ABP8GYG6_9BACT</name>
<accession>A0ABP8GYG6</accession>
<dbReference type="InterPro" id="IPR019734">
    <property type="entry name" value="TPR_rpt"/>
</dbReference>
<dbReference type="SUPFAM" id="SSF48452">
    <property type="entry name" value="TPR-like"/>
    <property type="match status" value="1"/>
</dbReference>
<gene>
    <name evidence="1" type="ORF">GCM10023184_23240</name>
</gene>
<evidence type="ECO:0008006" key="3">
    <source>
        <dbReference type="Google" id="ProtNLM"/>
    </source>
</evidence>
<dbReference type="Pfam" id="PF13181">
    <property type="entry name" value="TPR_8"/>
    <property type="match status" value="1"/>
</dbReference>
<reference evidence="2" key="1">
    <citation type="journal article" date="2019" name="Int. J. Syst. Evol. Microbiol.">
        <title>The Global Catalogue of Microorganisms (GCM) 10K type strain sequencing project: providing services to taxonomists for standard genome sequencing and annotation.</title>
        <authorList>
            <consortium name="The Broad Institute Genomics Platform"/>
            <consortium name="The Broad Institute Genome Sequencing Center for Infectious Disease"/>
            <person name="Wu L."/>
            <person name="Ma J."/>
        </authorList>
    </citation>
    <scope>NUCLEOTIDE SEQUENCE [LARGE SCALE GENOMIC DNA]</scope>
    <source>
        <strain evidence="2">JCM 17919</strain>
    </source>
</reference>
<dbReference type="Proteomes" id="UP001501725">
    <property type="component" value="Unassembled WGS sequence"/>
</dbReference>
<evidence type="ECO:0000313" key="1">
    <source>
        <dbReference type="EMBL" id="GAA4331406.1"/>
    </source>
</evidence>
<sequence>MFFKGDSAELPGLYRHSIDRFEEAYRLDSTNRHAWMRLPDCYYQLGAYERAIFWSQRELRSPGLSAELVALAYQTIGFCQLQLGRLDAAKATFRDVLRRYRGADDQQSRGFLFMKLEQVAGELYARRNGPSALAFTKAGIDPCRYSVEAYRFFVTVREQEEGFLIPPYDELLAKREQGCR</sequence>
<evidence type="ECO:0000313" key="2">
    <source>
        <dbReference type="Proteomes" id="UP001501725"/>
    </source>
</evidence>
<dbReference type="InterPro" id="IPR011990">
    <property type="entry name" value="TPR-like_helical_dom_sf"/>
</dbReference>
<comment type="caution">
    <text evidence="1">The sequence shown here is derived from an EMBL/GenBank/DDBJ whole genome shotgun (WGS) entry which is preliminary data.</text>
</comment>